<organism evidence="4 5">
    <name type="scientific">Cryptotermes secundus</name>
    <dbReference type="NCBI Taxonomy" id="105785"/>
    <lineage>
        <taxon>Eukaryota</taxon>
        <taxon>Metazoa</taxon>
        <taxon>Ecdysozoa</taxon>
        <taxon>Arthropoda</taxon>
        <taxon>Hexapoda</taxon>
        <taxon>Insecta</taxon>
        <taxon>Pterygota</taxon>
        <taxon>Neoptera</taxon>
        <taxon>Polyneoptera</taxon>
        <taxon>Dictyoptera</taxon>
        <taxon>Blattodea</taxon>
        <taxon>Blattoidea</taxon>
        <taxon>Termitoidae</taxon>
        <taxon>Kalotermitidae</taxon>
        <taxon>Cryptotermitinae</taxon>
        <taxon>Cryptotermes</taxon>
    </lineage>
</organism>
<dbReference type="PANTHER" id="PTHR13328">
    <property type="entry name" value="NEGATIVE ELONGATION FACTOR A NELF-A"/>
    <property type="match status" value="1"/>
</dbReference>
<evidence type="ECO:0000313" key="5">
    <source>
        <dbReference type="Proteomes" id="UP000235965"/>
    </source>
</evidence>
<feature type="region of interest" description="Disordered" evidence="2">
    <location>
        <begin position="342"/>
        <end position="367"/>
    </location>
</feature>
<dbReference type="GO" id="GO:0032021">
    <property type="term" value="C:NELF complex"/>
    <property type="evidence" value="ECO:0007669"/>
    <property type="project" value="TreeGrafter"/>
</dbReference>
<dbReference type="EMBL" id="NEVH01000611">
    <property type="protein sequence ID" value="PNF43309.1"/>
    <property type="molecule type" value="Genomic_DNA"/>
</dbReference>
<sequence length="367" mass="38904">MPRKMTDTTPLKGIPSRVPAGGFRSPLNSPSISRPPMSRTPAGRKDGGIKLLDINEQPLGYAQAKKRKRMQELEEAKKASEAAAAQQLLQQNQQLGASQSTPDYAVGLTAMNPPTPAPATPSYSPATPQHTVTTIITIPRDAAAPGTPASDVAAQGQTLLVATAPGATTAPSYVPLVTPTTLQSPVTPQSSLSLQTSAGIVTTPVVTAVQTQAAATTPTKQVIQIRPAPQVTQIRIHPVNAAPGSNNTLQRKGLSLTREQMLEAQEMFRTANKVTRPEKALILGFMAGSRDNPCPHLGNIVTIKLSEDQETVLQPDDTFLTTTIETHFQMNYNTGEWKRIKKPRKMEDPAAVTPASTPLPAASAAAT</sequence>
<keyword evidence="5" id="KW-1185">Reference proteome</keyword>
<protein>
    <recommendedName>
        <fullName evidence="3">HDAg domain-containing protein</fullName>
    </recommendedName>
</protein>
<dbReference type="GO" id="GO:0034244">
    <property type="term" value="P:negative regulation of transcription elongation by RNA polymerase II"/>
    <property type="evidence" value="ECO:0007669"/>
    <property type="project" value="TreeGrafter"/>
</dbReference>
<dbReference type="EMBL" id="NEVH01000611">
    <property type="protein sequence ID" value="PNF43308.1"/>
    <property type="molecule type" value="Genomic_DNA"/>
</dbReference>
<dbReference type="InterPro" id="IPR037517">
    <property type="entry name" value="HDAG_dom"/>
</dbReference>
<proteinExistence type="predicted"/>
<evidence type="ECO:0000259" key="3">
    <source>
        <dbReference type="PROSITE" id="PS51838"/>
    </source>
</evidence>
<feature type="coiled-coil region" evidence="1">
    <location>
        <begin position="63"/>
        <end position="90"/>
    </location>
</feature>
<gene>
    <name evidence="4" type="ORF">B7P43_G14456</name>
</gene>
<dbReference type="PROSITE" id="PS51838">
    <property type="entry name" value="HDAG"/>
    <property type="match status" value="1"/>
</dbReference>
<feature type="domain" description="HDAg" evidence="3">
    <location>
        <begin position="1"/>
        <end position="53"/>
    </location>
</feature>
<evidence type="ECO:0000256" key="2">
    <source>
        <dbReference type="SAM" id="MobiDB-lite"/>
    </source>
</evidence>
<reference evidence="4 5" key="1">
    <citation type="submission" date="2017-12" db="EMBL/GenBank/DDBJ databases">
        <title>Hemimetabolous genomes reveal molecular basis of termite eusociality.</title>
        <authorList>
            <person name="Harrison M.C."/>
            <person name="Jongepier E."/>
            <person name="Robertson H.M."/>
            <person name="Arning N."/>
            <person name="Bitard-Feildel T."/>
            <person name="Chao H."/>
            <person name="Childers C.P."/>
            <person name="Dinh H."/>
            <person name="Doddapaneni H."/>
            <person name="Dugan S."/>
            <person name="Gowin J."/>
            <person name="Greiner C."/>
            <person name="Han Y."/>
            <person name="Hu H."/>
            <person name="Hughes D.S.T."/>
            <person name="Huylmans A.-K."/>
            <person name="Kemena C."/>
            <person name="Kremer L.P.M."/>
            <person name="Lee S.L."/>
            <person name="Lopez-Ezquerra A."/>
            <person name="Mallet L."/>
            <person name="Monroy-Kuhn J.M."/>
            <person name="Moser A."/>
            <person name="Murali S.C."/>
            <person name="Muzny D.M."/>
            <person name="Otani S."/>
            <person name="Piulachs M.-D."/>
            <person name="Poelchau M."/>
            <person name="Qu J."/>
            <person name="Schaub F."/>
            <person name="Wada-Katsumata A."/>
            <person name="Worley K.C."/>
            <person name="Xie Q."/>
            <person name="Ylla G."/>
            <person name="Poulsen M."/>
            <person name="Gibbs R.A."/>
            <person name="Schal C."/>
            <person name="Richards S."/>
            <person name="Belles X."/>
            <person name="Korb J."/>
            <person name="Bornberg-Bauer E."/>
        </authorList>
    </citation>
    <scope>NUCLEOTIDE SEQUENCE [LARGE SCALE GENOMIC DNA]</scope>
    <source>
        <tissue evidence="4">Whole body</tissue>
    </source>
</reference>
<dbReference type="Proteomes" id="UP000235965">
    <property type="component" value="Unassembled WGS sequence"/>
</dbReference>
<name>A0A2J7RR46_9NEOP</name>
<feature type="region of interest" description="Disordered" evidence="2">
    <location>
        <begin position="1"/>
        <end position="48"/>
    </location>
</feature>
<accession>A0A2J7RR46</accession>
<dbReference type="PANTHER" id="PTHR13328:SF4">
    <property type="entry name" value="NEGATIVE ELONGATION FACTOR A"/>
    <property type="match status" value="1"/>
</dbReference>
<dbReference type="AlphaFoldDB" id="A0A2J7RR46"/>
<dbReference type="InterPro" id="IPR052828">
    <property type="entry name" value="NELF-A_domain"/>
</dbReference>
<feature type="compositionally biased region" description="Low complexity" evidence="2">
    <location>
        <begin position="349"/>
        <end position="367"/>
    </location>
</feature>
<evidence type="ECO:0000313" key="4">
    <source>
        <dbReference type="EMBL" id="PNF43308.1"/>
    </source>
</evidence>
<comment type="caution">
    <text evidence="4">The sequence shown here is derived from an EMBL/GenBank/DDBJ whole genome shotgun (WGS) entry which is preliminary data.</text>
</comment>
<keyword evidence="1" id="KW-0175">Coiled coil</keyword>
<dbReference type="OrthoDB" id="2135488at2759"/>
<evidence type="ECO:0000256" key="1">
    <source>
        <dbReference type="SAM" id="Coils"/>
    </source>
</evidence>